<gene>
    <name evidence="1" type="ORF">KIM322_09130</name>
</gene>
<evidence type="ECO:0000313" key="1">
    <source>
        <dbReference type="EMBL" id="BDR60652.1"/>
    </source>
</evidence>
<organism evidence="1 2">
    <name type="scientific">Lactobacillus xylocopicola</name>
    <dbReference type="NCBI Taxonomy" id="2976676"/>
    <lineage>
        <taxon>Bacteria</taxon>
        <taxon>Bacillati</taxon>
        <taxon>Bacillota</taxon>
        <taxon>Bacilli</taxon>
        <taxon>Lactobacillales</taxon>
        <taxon>Lactobacillaceae</taxon>
        <taxon>Lactobacillus</taxon>
    </lineage>
</organism>
<dbReference type="EMBL" id="AP026803">
    <property type="protein sequence ID" value="BDR60652.1"/>
    <property type="molecule type" value="Genomic_DNA"/>
</dbReference>
<keyword evidence="2" id="KW-1185">Reference proteome</keyword>
<evidence type="ECO:0000313" key="2">
    <source>
        <dbReference type="Proteomes" id="UP001321741"/>
    </source>
</evidence>
<reference evidence="1 2" key="1">
    <citation type="journal article" date="2023" name="Microbiol. Spectr.">
        <title>Symbiosis of Carpenter Bees with Uncharacterized Lactic Acid Bacteria Showing NAD Auxotrophy.</title>
        <authorList>
            <person name="Kawasaki S."/>
            <person name="Ozawa K."/>
            <person name="Mori T."/>
            <person name="Yamamoto A."/>
            <person name="Ito M."/>
            <person name="Ohkuma M."/>
            <person name="Sakamoto M."/>
            <person name="Matsutani M."/>
        </authorList>
    </citation>
    <scope>NUCLEOTIDE SEQUENCE [LARGE SCALE GENOMIC DNA]</scope>
    <source>
        <strain evidence="1 2">Kim32-2</strain>
    </source>
</reference>
<name>A0ABM8BHB9_9LACO</name>
<dbReference type="Proteomes" id="UP001321741">
    <property type="component" value="Chromosome"/>
</dbReference>
<protein>
    <submittedName>
        <fullName evidence="1">Uncharacterized protein</fullName>
    </submittedName>
</protein>
<sequence length="96" mass="10929">MAELFLTDFDQNPRAVLEPNHEQAELGYQFQPKLLFAFTSSESIAIFLKTHAHCLRGYFDSFGGKIPIYEVELNQEKITFCQAKLGLLQLQCCLIG</sequence>
<proteinExistence type="predicted"/>
<accession>A0ABM8BHB9</accession>